<dbReference type="PATRIC" id="fig|1367477.3.peg.5017"/>
<sequence>MKTMSLRLIFIIVGALVGGLIVYLINGEFPLGVLAGFAAGAVIILVLAVYRRKE</sequence>
<dbReference type="KEGG" id="bif:N288_25120"/>
<evidence type="ECO:0000313" key="2">
    <source>
        <dbReference type="EMBL" id="AGX06856.1"/>
    </source>
</evidence>
<dbReference type="Proteomes" id="UP000017805">
    <property type="component" value="Chromosome"/>
</dbReference>
<keyword evidence="3" id="KW-1185">Reference proteome</keyword>
<keyword evidence="1" id="KW-0812">Transmembrane</keyword>
<accession>U5LJH8</accession>
<dbReference type="HOGENOM" id="CLU_3095559_0_0_9"/>
<keyword evidence="1" id="KW-0472">Membrane</keyword>
<organism evidence="2 3">
    <name type="scientific">Bacillus infantis NRRL B-14911</name>
    <dbReference type="NCBI Taxonomy" id="1367477"/>
    <lineage>
        <taxon>Bacteria</taxon>
        <taxon>Bacillati</taxon>
        <taxon>Bacillota</taxon>
        <taxon>Bacilli</taxon>
        <taxon>Bacillales</taxon>
        <taxon>Bacillaceae</taxon>
        <taxon>Bacillus</taxon>
    </lineage>
</organism>
<dbReference type="AlphaFoldDB" id="U5LJH8"/>
<protein>
    <submittedName>
        <fullName evidence="2">Uncharacterized protein</fullName>
    </submittedName>
</protein>
<proteinExistence type="predicted"/>
<dbReference type="RefSeq" id="WP_022544582.1">
    <property type="nucleotide sequence ID" value="NC_022524.1"/>
</dbReference>
<name>U5LJH8_9BACI</name>
<gene>
    <name evidence="2" type="ORF">N288_25120</name>
</gene>
<evidence type="ECO:0000256" key="1">
    <source>
        <dbReference type="SAM" id="Phobius"/>
    </source>
</evidence>
<keyword evidence="1" id="KW-1133">Transmembrane helix</keyword>
<evidence type="ECO:0000313" key="3">
    <source>
        <dbReference type="Proteomes" id="UP000017805"/>
    </source>
</evidence>
<feature type="transmembrane region" description="Helical" evidence="1">
    <location>
        <begin position="31"/>
        <end position="50"/>
    </location>
</feature>
<dbReference type="EMBL" id="CP006643">
    <property type="protein sequence ID" value="AGX06856.1"/>
    <property type="molecule type" value="Genomic_DNA"/>
</dbReference>
<reference evidence="2 3" key="1">
    <citation type="submission" date="2013-07" db="EMBL/GenBank/DDBJ databases">
        <title>Complete genome sequence of Bacillus infantis NRRL B-14911 that has potential to induce cardiac disease by antigenic mimicry.</title>
        <authorList>
            <person name="Massilamany C."/>
            <person name="Smith T.P.L."/>
            <person name="Loy J.D."/>
            <person name="Barletta R."/>
            <person name="Reddy J."/>
        </authorList>
    </citation>
    <scope>NUCLEOTIDE SEQUENCE [LARGE SCALE GENOMIC DNA]</scope>
    <source>
        <strain evidence="2 3">NRRL B-14911</strain>
    </source>
</reference>
<feature type="transmembrane region" description="Helical" evidence="1">
    <location>
        <begin position="7"/>
        <end position="25"/>
    </location>
</feature>